<feature type="signal peptide" evidence="2">
    <location>
        <begin position="1"/>
        <end position="35"/>
    </location>
</feature>
<sequence length="570" mass="62144">MIKQELITWARAFIRLAGCGLAGLTLVLFAATAHSANFTAEAARTNININDQLEVTFRLENGPVDSGIDLSPAQSDFEILNIERHVESYTVNWEKSTFVVWRATLAPKRLGQLTIPAINVAGQQSNPITINVAEPPTSAADPNAETFLEVTADKTSVYVQQQILLTARLYSKYAWTGKEIKDFALNNALIEAVSEDEYITELDGTKHLVYEVTFALYPQSSGTFEIPGFDYAVQLRSGSSRSLLNLNNGPIRRGKSQPLSIEVKSIPASNGTGAWLPASKVELSQHFSRSPDDLVAGEPVTRRITINAQGLHPTQIPPIEFDDIEGFSVYRDKAQTDETRSGSGINASRIETLAMVPNQAGRSRLPPLTLRWYNTLTNSYETATLPAVDVVATAPTGSTATSNDIAAPPPQQIIDAAGSKVRIEEKIPLWLIVSQVCTLLLVAVLLPLALRKNSPKANTQVSADSATTKATWQTLKSAATQDDLRALRQAIIAWANEKLQHPINSLSGIKPYLSTTEAEDQLDLLERALYSKQTTKVDTTLLLRDLKALPDKGATSKNLSGLQTLYPKES</sequence>
<evidence type="ECO:0000313" key="4">
    <source>
        <dbReference type="EMBL" id="MDX6849409.1"/>
    </source>
</evidence>
<keyword evidence="2" id="KW-0732">Signal</keyword>
<dbReference type="RefSeq" id="WP_302721988.1">
    <property type="nucleotide sequence ID" value="NZ_JAULRU010000418.1"/>
</dbReference>
<protein>
    <submittedName>
        <fullName evidence="4">BatD family protein</fullName>
    </submittedName>
</protein>
<keyword evidence="5" id="KW-1185">Reference proteome</keyword>
<feature type="transmembrane region" description="Helical" evidence="1">
    <location>
        <begin position="429"/>
        <end position="450"/>
    </location>
</feature>
<keyword evidence="1" id="KW-1133">Transmembrane helix</keyword>
<feature type="domain" description="DUF7939" evidence="3">
    <location>
        <begin position="469"/>
        <end position="551"/>
    </location>
</feature>
<keyword evidence="1" id="KW-0472">Membrane</keyword>
<dbReference type="PANTHER" id="PTHR40940:SF1">
    <property type="entry name" value="PROTEIN BATD"/>
    <property type="match status" value="1"/>
</dbReference>
<comment type="caution">
    <text evidence="4">The sequence shown here is derived from an EMBL/GenBank/DDBJ whole genome shotgun (WGS) entry which is preliminary data.</text>
</comment>
<evidence type="ECO:0000313" key="5">
    <source>
        <dbReference type="Proteomes" id="UP001273505"/>
    </source>
</evidence>
<dbReference type="Pfam" id="PF13584">
    <property type="entry name" value="BatD"/>
    <property type="match status" value="2"/>
</dbReference>
<dbReference type="PANTHER" id="PTHR40940">
    <property type="entry name" value="PROTEIN BATD-RELATED"/>
    <property type="match status" value="1"/>
</dbReference>
<dbReference type="EMBL" id="JAXAFO010000011">
    <property type="protein sequence ID" value="MDX6849409.1"/>
    <property type="molecule type" value="Genomic_DNA"/>
</dbReference>
<dbReference type="InterPro" id="IPR057699">
    <property type="entry name" value="DUF7939"/>
</dbReference>
<keyword evidence="1" id="KW-0812">Transmembrane</keyword>
<evidence type="ECO:0000259" key="3">
    <source>
        <dbReference type="Pfam" id="PF25607"/>
    </source>
</evidence>
<gene>
    <name evidence="4" type="ORF">SCD92_08560</name>
</gene>
<dbReference type="Proteomes" id="UP001273505">
    <property type="component" value="Unassembled WGS sequence"/>
</dbReference>
<name>A0ABU4RXL5_9GAMM</name>
<feature type="chain" id="PRO_5045568172" evidence="2">
    <location>
        <begin position="36"/>
        <end position="570"/>
    </location>
</feature>
<evidence type="ECO:0000256" key="2">
    <source>
        <dbReference type="SAM" id="SignalP"/>
    </source>
</evidence>
<dbReference type="InterPro" id="IPR025738">
    <property type="entry name" value="BatD"/>
</dbReference>
<reference evidence="4 5" key="1">
    <citation type="submission" date="2023-11" db="EMBL/GenBank/DDBJ databases">
        <title>Gilvimarinus fulvus sp. nov., isolated from the surface of Kelp.</title>
        <authorList>
            <person name="Sun Y.Y."/>
            <person name="Gong Y."/>
            <person name="Du Z.J."/>
        </authorList>
    </citation>
    <scope>NUCLEOTIDE SEQUENCE [LARGE SCALE GENOMIC DNA]</scope>
    <source>
        <strain evidence="4 5">SDUM040013</strain>
    </source>
</reference>
<dbReference type="Pfam" id="PF25607">
    <property type="entry name" value="DUF7939"/>
    <property type="match status" value="1"/>
</dbReference>
<organism evidence="4 5">
    <name type="scientific">Gilvimarinus gilvus</name>
    <dbReference type="NCBI Taxonomy" id="3058038"/>
    <lineage>
        <taxon>Bacteria</taxon>
        <taxon>Pseudomonadati</taxon>
        <taxon>Pseudomonadota</taxon>
        <taxon>Gammaproteobacteria</taxon>
        <taxon>Cellvibrionales</taxon>
        <taxon>Cellvibrionaceae</taxon>
        <taxon>Gilvimarinus</taxon>
    </lineage>
</organism>
<evidence type="ECO:0000256" key="1">
    <source>
        <dbReference type="SAM" id="Phobius"/>
    </source>
</evidence>
<proteinExistence type="predicted"/>
<accession>A0ABU4RXL5</accession>